<evidence type="ECO:0000313" key="5">
    <source>
        <dbReference type="Proteomes" id="UP000229362"/>
    </source>
</evidence>
<comment type="caution">
    <text evidence="4">The sequence shown here is derived from an EMBL/GenBank/DDBJ whole genome shotgun (WGS) entry which is preliminary data.</text>
</comment>
<sequence>VAARAIIIDNGEILLVKHRGSSFYALPGGKRDPGESLRATLVRELEEEFGVSGAIVGEVMCINEFEYDGKADGYSLELFFRIANPEIFRDCTVGSHTEAELADVCWVKDISSLSLQPAQFVPLYQEIQQGIPVVGRYLTQIGTGIDKNS</sequence>
<evidence type="ECO:0000313" key="4">
    <source>
        <dbReference type="EMBL" id="PIT86556.1"/>
    </source>
</evidence>
<protein>
    <recommendedName>
        <fullName evidence="3">Nudix hydrolase domain-containing protein</fullName>
    </recommendedName>
</protein>
<evidence type="ECO:0000259" key="3">
    <source>
        <dbReference type="PROSITE" id="PS51462"/>
    </source>
</evidence>
<dbReference type="AlphaFoldDB" id="A0A2M6W179"/>
<accession>A0A2M6W179</accession>
<name>A0A2M6W179_9BACT</name>
<dbReference type="EMBL" id="PFBZ01000107">
    <property type="protein sequence ID" value="PIT86556.1"/>
    <property type="molecule type" value="Genomic_DNA"/>
</dbReference>
<dbReference type="PANTHER" id="PTHR43046:SF14">
    <property type="entry name" value="MUTT_NUDIX FAMILY PROTEIN"/>
    <property type="match status" value="1"/>
</dbReference>
<dbReference type="Gene3D" id="3.90.79.10">
    <property type="entry name" value="Nucleoside Triphosphate Pyrophosphohydrolase"/>
    <property type="match status" value="1"/>
</dbReference>
<dbReference type="Proteomes" id="UP000229362">
    <property type="component" value="Unassembled WGS sequence"/>
</dbReference>
<gene>
    <name evidence="4" type="ORF">COU33_02480</name>
</gene>
<feature type="non-terminal residue" evidence="4">
    <location>
        <position position="1"/>
    </location>
</feature>
<dbReference type="PROSITE" id="PS51462">
    <property type="entry name" value="NUDIX"/>
    <property type="match status" value="1"/>
</dbReference>
<reference evidence="5" key="1">
    <citation type="submission" date="2017-09" db="EMBL/GenBank/DDBJ databases">
        <title>Depth-based differentiation of microbial function through sediment-hosted aquifers and enrichment of novel symbionts in the deep terrestrial subsurface.</title>
        <authorList>
            <person name="Probst A.J."/>
            <person name="Ladd B."/>
            <person name="Jarett J.K."/>
            <person name="Geller-Mcgrath D.E."/>
            <person name="Sieber C.M.K."/>
            <person name="Emerson J.B."/>
            <person name="Anantharaman K."/>
            <person name="Thomas B.C."/>
            <person name="Malmstrom R."/>
            <person name="Stieglmeier M."/>
            <person name="Klingl A."/>
            <person name="Woyke T."/>
            <person name="Ryan C.M."/>
            <person name="Banfield J.F."/>
        </authorList>
    </citation>
    <scope>NUCLEOTIDE SEQUENCE [LARGE SCALE GENOMIC DNA]</scope>
</reference>
<dbReference type="Pfam" id="PF00293">
    <property type="entry name" value="NUDIX"/>
    <property type="match status" value="1"/>
</dbReference>
<dbReference type="InterPro" id="IPR015797">
    <property type="entry name" value="NUDIX_hydrolase-like_dom_sf"/>
</dbReference>
<dbReference type="InterPro" id="IPR000086">
    <property type="entry name" value="NUDIX_hydrolase_dom"/>
</dbReference>
<dbReference type="PROSITE" id="PS00893">
    <property type="entry name" value="NUDIX_BOX"/>
    <property type="match status" value="1"/>
</dbReference>
<evidence type="ECO:0000256" key="2">
    <source>
        <dbReference type="ARBA" id="ARBA00022801"/>
    </source>
</evidence>
<dbReference type="SUPFAM" id="SSF55811">
    <property type="entry name" value="Nudix"/>
    <property type="match status" value="1"/>
</dbReference>
<proteinExistence type="predicted"/>
<dbReference type="InterPro" id="IPR020084">
    <property type="entry name" value="NUDIX_hydrolase_CS"/>
</dbReference>
<organism evidence="4 5">
    <name type="scientific">Candidatus Magasanikbacteria bacterium CG10_big_fil_rev_8_21_14_0_10_43_6</name>
    <dbReference type="NCBI Taxonomy" id="1974650"/>
    <lineage>
        <taxon>Bacteria</taxon>
        <taxon>Candidatus Magasanikiibacteriota</taxon>
    </lineage>
</organism>
<feature type="domain" description="Nudix hydrolase" evidence="3">
    <location>
        <begin position="1"/>
        <end position="129"/>
    </location>
</feature>
<comment type="cofactor">
    <cofactor evidence="1">
        <name>Mg(2+)</name>
        <dbReference type="ChEBI" id="CHEBI:18420"/>
    </cofactor>
</comment>
<evidence type="ECO:0000256" key="1">
    <source>
        <dbReference type="ARBA" id="ARBA00001946"/>
    </source>
</evidence>
<dbReference type="PANTHER" id="PTHR43046">
    <property type="entry name" value="GDP-MANNOSE MANNOSYL HYDROLASE"/>
    <property type="match status" value="1"/>
</dbReference>
<keyword evidence="2" id="KW-0378">Hydrolase</keyword>
<dbReference type="GO" id="GO:0016787">
    <property type="term" value="F:hydrolase activity"/>
    <property type="evidence" value="ECO:0007669"/>
    <property type="project" value="UniProtKB-KW"/>
</dbReference>